<dbReference type="InterPro" id="IPR025483">
    <property type="entry name" value="Lipase_euk"/>
</dbReference>
<evidence type="ECO:0000256" key="6">
    <source>
        <dbReference type="ARBA" id="ARBA00023180"/>
    </source>
</evidence>
<keyword evidence="4" id="KW-0442">Lipid degradation</keyword>
<organism evidence="11 12">
    <name type="scientific">Drosophila lebanonensis</name>
    <name type="common">Fruit fly</name>
    <name type="synonym">Scaptodrosophila lebanonensis</name>
    <dbReference type="NCBI Taxonomy" id="7225"/>
    <lineage>
        <taxon>Eukaryota</taxon>
        <taxon>Metazoa</taxon>
        <taxon>Ecdysozoa</taxon>
        <taxon>Arthropoda</taxon>
        <taxon>Hexapoda</taxon>
        <taxon>Insecta</taxon>
        <taxon>Pterygota</taxon>
        <taxon>Neoptera</taxon>
        <taxon>Endopterygota</taxon>
        <taxon>Diptera</taxon>
        <taxon>Brachycera</taxon>
        <taxon>Muscomorpha</taxon>
        <taxon>Ephydroidea</taxon>
        <taxon>Drosophilidae</taxon>
        <taxon>Scaptodrosophila</taxon>
    </lineage>
</organism>
<sequence length="446" mass="51469">MLPQRRRLKLYLLLGLCLLISRTQAQLIGADEAEAEPEEEEDEEEEEESVEDETLEEKLQRKNIKQDSNLTVDKLIAKYGYQAEVHRVTTEDGYILTMHRIRKDGAQPFLLQHGLVDSSAGFVIMGPNVSLAYMLADHNYDVWLGNARGNRYSRNHTTLDPDESKFWDFSWHEIGMYDLPAMIDHILKTTGYKKLHYAGHSQGCTAFFVMCSMRPTYNEKVIMMQAMAPAVYAKETEDHPYIRAISLYFNTLVGSSISEMFNGEFRFLCRMTEETERLCIEAVFGIVGRNWNEFNRKMFPVILGHYPAGVAAKQVKHFIQIIKNGRFAPYSYSASKNMLLYREHVPPRYNLSLVTVPTFVYYSSNDLLCHPHDVESMCEDLGNPAGKYLVPMKDFNHMDFLWAIDVRRLLYARMLQVLEKDKKRTLEADQEGNKLKARVIRGLNAA</sequence>
<comment type="similarity">
    <text evidence="1">Belongs to the AB hydrolase superfamily. Lipase family.</text>
</comment>
<feature type="compositionally biased region" description="Acidic residues" evidence="8">
    <location>
        <begin position="31"/>
        <end position="55"/>
    </location>
</feature>
<dbReference type="AlphaFoldDB" id="A0A6J2U5M2"/>
<dbReference type="Proteomes" id="UP000504634">
    <property type="component" value="Unplaced"/>
</dbReference>
<dbReference type="Pfam" id="PF04083">
    <property type="entry name" value="Abhydro_lipase"/>
    <property type="match status" value="1"/>
</dbReference>
<evidence type="ECO:0000259" key="10">
    <source>
        <dbReference type="Pfam" id="PF04083"/>
    </source>
</evidence>
<protein>
    <submittedName>
        <fullName evidence="12">Lipase 1</fullName>
    </submittedName>
</protein>
<evidence type="ECO:0000256" key="3">
    <source>
        <dbReference type="ARBA" id="ARBA00022801"/>
    </source>
</evidence>
<dbReference type="GO" id="GO:0016788">
    <property type="term" value="F:hydrolase activity, acting on ester bonds"/>
    <property type="evidence" value="ECO:0007669"/>
    <property type="project" value="InterPro"/>
</dbReference>
<dbReference type="GO" id="GO:0016042">
    <property type="term" value="P:lipid catabolic process"/>
    <property type="evidence" value="ECO:0007669"/>
    <property type="project" value="UniProtKB-KW"/>
</dbReference>
<evidence type="ECO:0000313" key="12">
    <source>
        <dbReference type="RefSeq" id="XP_030383250.1"/>
    </source>
</evidence>
<dbReference type="FunFam" id="3.40.50.1820:FF:000057">
    <property type="entry name" value="Lipase"/>
    <property type="match status" value="1"/>
</dbReference>
<keyword evidence="2 9" id="KW-0732">Signal</keyword>
<dbReference type="RefSeq" id="XP_030383250.1">
    <property type="nucleotide sequence ID" value="XM_030527390.1"/>
</dbReference>
<dbReference type="PIRSF" id="PIRSF000862">
    <property type="entry name" value="Steryl_ester_lip"/>
    <property type="match status" value="1"/>
</dbReference>
<evidence type="ECO:0000256" key="1">
    <source>
        <dbReference type="ARBA" id="ARBA00010701"/>
    </source>
</evidence>
<feature type="signal peptide" evidence="9">
    <location>
        <begin position="1"/>
        <end position="25"/>
    </location>
</feature>
<evidence type="ECO:0000256" key="7">
    <source>
        <dbReference type="PIRSR" id="PIRSR000862-1"/>
    </source>
</evidence>
<dbReference type="PANTHER" id="PTHR11005">
    <property type="entry name" value="LYSOSOMAL ACID LIPASE-RELATED"/>
    <property type="match status" value="1"/>
</dbReference>
<dbReference type="OrthoDB" id="9974421at2759"/>
<feature type="domain" description="Partial AB-hydrolase lipase" evidence="10">
    <location>
        <begin position="73"/>
        <end position="125"/>
    </location>
</feature>
<feature type="active site" description="Charge relay system" evidence="7">
    <location>
        <position position="397"/>
    </location>
</feature>
<dbReference type="InterPro" id="IPR006693">
    <property type="entry name" value="AB_hydrolase_lipase"/>
</dbReference>
<dbReference type="InterPro" id="IPR029058">
    <property type="entry name" value="AB_hydrolase_fold"/>
</dbReference>
<evidence type="ECO:0000256" key="5">
    <source>
        <dbReference type="ARBA" id="ARBA00023098"/>
    </source>
</evidence>
<evidence type="ECO:0000256" key="4">
    <source>
        <dbReference type="ARBA" id="ARBA00022963"/>
    </source>
</evidence>
<evidence type="ECO:0000256" key="9">
    <source>
        <dbReference type="SAM" id="SignalP"/>
    </source>
</evidence>
<feature type="active site" description="Nucleophile" evidence="7">
    <location>
        <position position="201"/>
    </location>
</feature>
<evidence type="ECO:0000313" key="11">
    <source>
        <dbReference type="Proteomes" id="UP000504634"/>
    </source>
</evidence>
<dbReference type="Gene3D" id="3.40.50.1820">
    <property type="entry name" value="alpha/beta hydrolase"/>
    <property type="match status" value="1"/>
</dbReference>
<evidence type="ECO:0000256" key="8">
    <source>
        <dbReference type="SAM" id="MobiDB-lite"/>
    </source>
</evidence>
<accession>A0A6J2U5M2</accession>
<feature type="active site" description="Charge relay system" evidence="7">
    <location>
        <position position="366"/>
    </location>
</feature>
<gene>
    <name evidence="12" type="primary">LOC115630736</name>
</gene>
<name>A0A6J2U5M2_DROLE</name>
<dbReference type="GeneID" id="115630736"/>
<feature type="region of interest" description="Disordered" evidence="8">
    <location>
        <begin position="30"/>
        <end position="61"/>
    </location>
</feature>
<feature type="chain" id="PRO_5026908751" evidence="9">
    <location>
        <begin position="26"/>
        <end position="446"/>
    </location>
</feature>
<dbReference type="SUPFAM" id="SSF53474">
    <property type="entry name" value="alpha/beta-Hydrolases"/>
    <property type="match status" value="1"/>
</dbReference>
<evidence type="ECO:0000256" key="2">
    <source>
        <dbReference type="ARBA" id="ARBA00022729"/>
    </source>
</evidence>
<keyword evidence="5" id="KW-0443">Lipid metabolism</keyword>
<keyword evidence="6" id="KW-0325">Glycoprotein</keyword>
<keyword evidence="3" id="KW-0378">Hydrolase</keyword>
<keyword evidence="11" id="KW-1185">Reference proteome</keyword>
<reference evidence="12" key="1">
    <citation type="submission" date="2025-08" db="UniProtKB">
        <authorList>
            <consortium name="RefSeq"/>
        </authorList>
    </citation>
    <scope>IDENTIFICATION</scope>
    <source>
        <strain evidence="12">11010-0011.00</strain>
        <tissue evidence="12">Whole body</tissue>
    </source>
</reference>
<proteinExistence type="inferred from homology"/>